<dbReference type="PANTHER" id="PTHR32309">
    <property type="entry name" value="TYROSINE-PROTEIN KINASE"/>
    <property type="match status" value="1"/>
</dbReference>
<feature type="coiled-coil region" evidence="1">
    <location>
        <begin position="165"/>
        <end position="249"/>
    </location>
</feature>
<evidence type="ECO:0000256" key="1">
    <source>
        <dbReference type="SAM" id="Coils"/>
    </source>
</evidence>
<dbReference type="GO" id="GO:0004713">
    <property type="term" value="F:protein tyrosine kinase activity"/>
    <property type="evidence" value="ECO:0007669"/>
    <property type="project" value="TreeGrafter"/>
</dbReference>
<organism evidence="4 5">
    <name type="scientific">Desulfomicrobium orale DSM 12838</name>
    <dbReference type="NCBI Taxonomy" id="888061"/>
    <lineage>
        <taxon>Bacteria</taxon>
        <taxon>Pseudomonadati</taxon>
        <taxon>Thermodesulfobacteriota</taxon>
        <taxon>Desulfovibrionia</taxon>
        <taxon>Desulfovibrionales</taxon>
        <taxon>Desulfomicrobiaceae</taxon>
        <taxon>Desulfomicrobium</taxon>
    </lineage>
</organism>
<evidence type="ECO:0000313" key="4">
    <source>
        <dbReference type="EMBL" id="AMD92055.1"/>
    </source>
</evidence>
<feature type="transmembrane region" description="Helical" evidence="3">
    <location>
        <begin position="476"/>
        <end position="499"/>
    </location>
</feature>
<dbReference type="Proteomes" id="UP000063964">
    <property type="component" value="Chromosome"/>
</dbReference>
<reference evidence="5" key="1">
    <citation type="submission" date="2016-02" db="EMBL/GenBank/DDBJ databases">
        <authorList>
            <person name="Holder M.E."/>
            <person name="Ajami N.J."/>
            <person name="Petrosino J.F."/>
        </authorList>
    </citation>
    <scope>NUCLEOTIDE SEQUENCE [LARGE SCALE GENOMIC DNA]</scope>
    <source>
        <strain evidence="5">DSM 12838</strain>
    </source>
</reference>
<dbReference type="EMBL" id="CP014230">
    <property type="protein sequence ID" value="AMD92055.1"/>
    <property type="molecule type" value="Genomic_DNA"/>
</dbReference>
<dbReference type="KEGG" id="doa:AXF15_02315"/>
<dbReference type="RefSeq" id="WP_066602763.1">
    <property type="nucleotide sequence ID" value="NZ_CP014230.1"/>
</dbReference>
<dbReference type="STRING" id="888061.AXF15_02315"/>
<dbReference type="AlphaFoldDB" id="A0A0X8JNM1"/>
<feature type="transmembrane region" description="Helical" evidence="3">
    <location>
        <begin position="20"/>
        <end position="40"/>
    </location>
</feature>
<dbReference type="OrthoDB" id="9795292at2"/>
<evidence type="ECO:0008006" key="6">
    <source>
        <dbReference type="Google" id="ProtNLM"/>
    </source>
</evidence>
<feature type="transmembrane region" description="Helical" evidence="3">
    <location>
        <begin position="537"/>
        <end position="559"/>
    </location>
</feature>
<sequence length="576" mass="64521">MPSEEMDIGYIVGVVQRRFWQMVIPFVVLFCIISTVVMLLPAKYQSSATILIEGQEVPQELVRSTVTGFVEERLQAIMQVVLNRTNLMSIIDRVGLYKDERKTMTSEALVEMMRENISMTPIKADVASNTGRPATATIAFSIAFEGKNPTQVLQTTNTLVSLFLEENLKNREEKASTAYSFLEKQLAALRDEVAHSEELIARFKEEHLGVLPELTQLNLQTLERTDREVQALEEHIRGLLERRAFLEGQLATVSQQRTLVTADGTHVLAPAEELRALQARYVALSATHSEKHPDVIKLREQIASLEGSGGNMDLAADLQAERARLTEMKGKYGPNHPDVRAAERRVKALEKRGAGSKKWRNSSASATGDNPAWVALKSQLQATDIDLQTQRTRAAALRARQEELVRRLEDAPRVEQEYRRLERDYQNAQFKYQETSRKFMAARESRELEQERVGERLTLIEPPMLPEVPSKPKRPLLLLVGFVLSLGAGAGCGALAEALDSSVRGVRGLRVLTDVPLLGRIPHISTAEGAARRKRRLFWAFAIAVGVLVVLFGVVHIFVRPLDVLFYQVMGRIFGV</sequence>
<keyword evidence="3" id="KW-0812">Transmembrane</keyword>
<dbReference type="InterPro" id="IPR050445">
    <property type="entry name" value="Bact_polysacc_biosynth/exp"/>
</dbReference>
<protein>
    <recommendedName>
        <fullName evidence="6">Lipopolysaccharide biosynthesis protein</fullName>
    </recommendedName>
</protein>
<name>A0A0X8JNM1_9BACT</name>
<keyword evidence="5" id="KW-1185">Reference proteome</keyword>
<accession>A0A0X8JNM1</accession>
<keyword evidence="1" id="KW-0175">Coiled coil</keyword>
<gene>
    <name evidence="4" type="ORF">AXF15_02315</name>
</gene>
<feature type="region of interest" description="Disordered" evidence="2">
    <location>
        <begin position="351"/>
        <end position="370"/>
    </location>
</feature>
<feature type="coiled-coil region" evidence="1">
    <location>
        <begin position="411"/>
        <end position="438"/>
    </location>
</feature>
<evidence type="ECO:0000313" key="5">
    <source>
        <dbReference type="Proteomes" id="UP000063964"/>
    </source>
</evidence>
<proteinExistence type="predicted"/>
<dbReference type="GO" id="GO:0005886">
    <property type="term" value="C:plasma membrane"/>
    <property type="evidence" value="ECO:0007669"/>
    <property type="project" value="TreeGrafter"/>
</dbReference>
<evidence type="ECO:0000256" key="3">
    <source>
        <dbReference type="SAM" id="Phobius"/>
    </source>
</evidence>
<dbReference type="PANTHER" id="PTHR32309:SF13">
    <property type="entry name" value="FERRIC ENTEROBACTIN TRANSPORT PROTEIN FEPE"/>
    <property type="match status" value="1"/>
</dbReference>
<keyword evidence="3" id="KW-0472">Membrane</keyword>
<evidence type="ECO:0000256" key="2">
    <source>
        <dbReference type="SAM" id="MobiDB-lite"/>
    </source>
</evidence>
<keyword evidence="3" id="KW-1133">Transmembrane helix</keyword>